<gene>
    <name evidence="1" type="ORF">NUW58_g3567</name>
</gene>
<evidence type="ECO:0000313" key="1">
    <source>
        <dbReference type="EMBL" id="KAJ2989250.1"/>
    </source>
</evidence>
<name>A0ACC1PCQ2_9PEZI</name>
<proteinExistence type="predicted"/>
<evidence type="ECO:0000313" key="2">
    <source>
        <dbReference type="Proteomes" id="UP001143856"/>
    </source>
</evidence>
<comment type="caution">
    <text evidence="1">The sequence shown here is derived from an EMBL/GenBank/DDBJ whole genome shotgun (WGS) entry which is preliminary data.</text>
</comment>
<keyword evidence="2" id="KW-1185">Reference proteome</keyword>
<accession>A0ACC1PCQ2</accession>
<dbReference type="Proteomes" id="UP001143856">
    <property type="component" value="Unassembled WGS sequence"/>
</dbReference>
<reference evidence="1" key="1">
    <citation type="submission" date="2022-10" db="EMBL/GenBank/DDBJ databases">
        <title>Genome Sequence of Xylaria curta.</title>
        <authorList>
            <person name="Buettner E."/>
        </authorList>
    </citation>
    <scope>NUCLEOTIDE SEQUENCE</scope>
    <source>
        <strain evidence="1">Babe10</strain>
    </source>
</reference>
<organism evidence="1 2">
    <name type="scientific">Xylaria curta</name>
    <dbReference type="NCBI Taxonomy" id="42375"/>
    <lineage>
        <taxon>Eukaryota</taxon>
        <taxon>Fungi</taxon>
        <taxon>Dikarya</taxon>
        <taxon>Ascomycota</taxon>
        <taxon>Pezizomycotina</taxon>
        <taxon>Sordariomycetes</taxon>
        <taxon>Xylariomycetidae</taxon>
        <taxon>Xylariales</taxon>
        <taxon>Xylariaceae</taxon>
        <taxon>Xylaria</taxon>
    </lineage>
</organism>
<protein>
    <submittedName>
        <fullName evidence="1">Uncharacterized protein</fullName>
    </submittedName>
</protein>
<dbReference type="EMBL" id="JAPDGR010000550">
    <property type="protein sequence ID" value="KAJ2989250.1"/>
    <property type="molecule type" value="Genomic_DNA"/>
</dbReference>
<sequence>MFKASIQRQVRLRNVARQLSTVALPRRTSSKHLAVLHRTSQPALQHLVPRLVFSRLYTAQSAAVQANQEAESAVSSASVTQFAELSQLGVDKHLIAALTEGMGYDTMTEVQSMTINPALKGTDMVAQAKTGTGKTLAFLVPLFQRVLADRPELADRRIRRRASSEDIRAIILSPTRELAEQIGTEARKLAKNTGIVVQTAVGGTRKREALWKMHQEGCDVLVATPGRLNDLLSDPQARVGAPKLQAFVLDEADRMLDVGFADELRSIQEALPSPREVERQTLLFSATIPRDVVHLAKSMVRPDNFEFVQTIKEDDAPTHERVPQHLVTVNGFENIYPTILEIVDKARAAQGSGLPFKAIVFFSNTASVRYAYQIFRRTQTFSRFSGIQSFEIHSRLTQAMRTRSADSFRRAKSAVLFSSDVTARGMDFPNVTDVIQVGLPPDRDQYIHRVGRTGRAGHSGKGWLILTGEEISEARYRLPGLPIKPNNTIESAQHEFGVGSPSKDVSRFFSEIANVYSAVPKSEFRALYLACLGQKFSKTFDAADCIQLLNKWCQGAMGWPEVPAIPPRIATIRGLSRLPGVRIGHDEDDEPEIRGSDNRFGSNSNFKHNGFNRDNRSHNRDNRSHNRDNRSHNRDNRGHSRDNRGHSRDNRGHSRDNRNSFESRFESRFASRSDGRSRQTSRASF</sequence>